<reference evidence="8 9" key="1">
    <citation type="journal article" date="2022" name="Cell">
        <title>Repeat-based holocentromeres influence genome architecture and karyotype evolution.</title>
        <authorList>
            <person name="Hofstatter P.G."/>
            <person name="Thangavel G."/>
            <person name="Lux T."/>
            <person name="Neumann P."/>
            <person name="Vondrak T."/>
            <person name="Novak P."/>
            <person name="Zhang M."/>
            <person name="Costa L."/>
            <person name="Castellani M."/>
            <person name="Scott A."/>
            <person name="Toegelov H."/>
            <person name="Fuchs J."/>
            <person name="Mata-Sucre Y."/>
            <person name="Dias Y."/>
            <person name="Vanzela A.L.L."/>
            <person name="Huettel B."/>
            <person name="Almeida C.C.S."/>
            <person name="Simkova H."/>
            <person name="Souza G."/>
            <person name="Pedrosa-Harand A."/>
            <person name="Macas J."/>
            <person name="Mayer K.F.X."/>
            <person name="Houben A."/>
            <person name="Marques A."/>
        </authorList>
    </citation>
    <scope>NUCLEOTIDE SEQUENCE [LARGE SCALE GENOMIC DNA]</scope>
    <source>
        <strain evidence="8">RhyTen1mFocal</strain>
    </source>
</reference>
<dbReference type="GO" id="GO:0003700">
    <property type="term" value="F:DNA-binding transcription factor activity"/>
    <property type="evidence" value="ECO:0007669"/>
    <property type="project" value="InterPro"/>
</dbReference>
<dbReference type="EMBL" id="JAMRDG010000001">
    <property type="protein sequence ID" value="KAJ3700259.1"/>
    <property type="molecule type" value="Genomic_DNA"/>
</dbReference>
<evidence type="ECO:0000256" key="2">
    <source>
        <dbReference type="ARBA" id="ARBA00005510"/>
    </source>
</evidence>
<dbReference type="SMART" id="SM00353">
    <property type="entry name" value="HLH"/>
    <property type="match status" value="1"/>
</dbReference>
<dbReference type="GO" id="GO:0003677">
    <property type="term" value="F:DNA binding"/>
    <property type="evidence" value="ECO:0007669"/>
    <property type="project" value="UniProtKB-KW"/>
</dbReference>
<proteinExistence type="inferred from homology"/>
<evidence type="ECO:0000259" key="7">
    <source>
        <dbReference type="PROSITE" id="PS50888"/>
    </source>
</evidence>
<gene>
    <name evidence="8" type="ORF">LUZ61_003964</name>
</gene>
<dbReference type="FunFam" id="4.10.280.10:FF:000053">
    <property type="entry name" value="BHLH transcription factor"/>
    <property type="match status" value="1"/>
</dbReference>
<evidence type="ECO:0000256" key="6">
    <source>
        <dbReference type="ARBA" id="ARBA00023242"/>
    </source>
</evidence>
<comment type="similarity">
    <text evidence="2">Belongs to the bHLH protein family.</text>
</comment>
<evidence type="ECO:0000313" key="9">
    <source>
        <dbReference type="Proteomes" id="UP001210211"/>
    </source>
</evidence>
<dbReference type="Proteomes" id="UP001210211">
    <property type="component" value="Unassembled WGS sequence"/>
</dbReference>
<comment type="caution">
    <text evidence="8">The sequence shown here is derived from an EMBL/GenBank/DDBJ whole genome shotgun (WGS) entry which is preliminary data.</text>
</comment>
<dbReference type="InterPro" id="IPR036638">
    <property type="entry name" value="HLH_DNA-bd_sf"/>
</dbReference>
<dbReference type="PANTHER" id="PTHR45914:SF54">
    <property type="entry name" value="OS08G0471401 PROTEIN"/>
    <property type="match status" value="1"/>
</dbReference>
<keyword evidence="4" id="KW-0238">DNA-binding</keyword>
<protein>
    <recommendedName>
        <fullName evidence="7">BHLH domain-containing protein</fullName>
    </recommendedName>
</protein>
<evidence type="ECO:0000256" key="3">
    <source>
        <dbReference type="ARBA" id="ARBA00023015"/>
    </source>
</evidence>
<dbReference type="InterPro" id="IPR045843">
    <property type="entry name" value="IND-like"/>
</dbReference>
<accession>A0AAD5ZMA5</accession>
<keyword evidence="3" id="KW-0805">Transcription regulation</keyword>
<evidence type="ECO:0000256" key="4">
    <source>
        <dbReference type="ARBA" id="ARBA00023125"/>
    </source>
</evidence>
<dbReference type="GO" id="GO:0005634">
    <property type="term" value="C:nucleus"/>
    <property type="evidence" value="ECO:0007669"/>
    <property type="project" value="UniProtKB-SubCell"/>
</dbReference>
<name>A0AAD5ZMA5_9POAL</name>
<dbReference type="PROSITE" id="PS50888">
    <property type="entry name" value="BHLH"/>
    <property type="match status" value="1"/>
</dbReference>
<dbReference type="AlphaFoldDB" id="A0AAD5ZMA5"/>
<dbReference type="InterPro" id="IPR011598">
    <property type="entry name" value="bHLH_dom"/>
</dbReference>
<dbReference type="GO" id="GO:0046983">
    <property type="term" value="F:protein dimerization activity"/>
    <property type="evidence" value="ECO:0007669"/>
    <property type="project" value="InterPro"/>
</dbReference>
<keyword evidence="6" id="KW-0539">Nucleus</keyword>
<keyword evidence="9" id="KW-1185">Reference proteome</keyword>
<keyword evidence="5" id="KW-0804">Transcription</keyword>
<evidence type="ECO:0000313" key="8">
    <source>
        <dbReference type="EMBL" id="KAJ3700259.1"/>
    </source>
</evidence>
<sequence>MEYLDSPDAYQENQIELLRSILQMESLTNSPYPCNSLTMPFALPLNDLTTVPSPPSMISTDQMREMVFRIAAMQPIRIDPEEVRPPRRRNVRISSEPQSVAARLRRERISERIRILQRMVPGGTKMDTASMLEEAIQYVKFLKRQVQALEQVASTTNQSAGSLFTGSIDV</sequence>
<dbReference type="SUPFAM" id="SSF47459">
    <property type="entry name" value="HLH, helix-loop-helix DNA-binding domain"/>
    <property type="match status" value="1"/>
</dbReference>
<feature type="domain" description="BHLH" evidence="7">
    <location>
        <begin position="93"/>
        <end position="142"/>
    </location>
</feature>
<evidence type="ECO:0000256" key="5">
    <source>
        <dbReference type="ARBA" id="ARBA00023163"/>
    </source>
</evidence>
<comment type="subcellular location">
    <subcellularLocation>
        <location evidence="1">Nucleus</location>
    </subcellularLocation>
</comment>
<dbReference type="Gene3D" id="4.10.280.10">
    <property type="entry name" value="Helix-loop-helix DNA-binding domain"/>
    <property type="match status" value="1"/>
</dbReference>
<dbReference type="Pfam" id="PF23173">
    <property type="entry name" value="bHLH_SAC51"/>
    <property type="match status" value="1"/>
</dbReference>
<evidence type="ECO:0000256" key="1">
    <source>
        <dbReference type="ARBA" id="ARBA00004123"/>
    </source>
</evidence>
<organism evidence="8 9">
    <name type="scientific">Rhynchospora tenuis</name>
    <dbReference type="NCBI Taxonomy" id="198213"/>
    <lineage>
        <taxon>Eukaryota</taxon>
        <taxon>Viridiplantae</taxon>
        <taxon>Streptophyta</taxon>
        <taxon>Embryophyta</taxon>
        <taxon>Tracheophyta</taxon>
        <taxon>Spermatophyta</taxon>
        <taxon>Magnoliopsida</taxon>
        <taxon>Liliopsida</taxon>
        <taxon>Poales</taxon>
        <taxon>Cyperaceae</taxon>
        <taxon>Cyperoideae</taxon>
        <taxon>Rhynchosporeae</taxon>
        <taxon>Rhynchospora</taxon>
    </lineage>
</organism>
<dbReference type="PANTHER" id="PTHR45914">
    <property type="entry name" value="TRANSCRIPTION FACTOR HEC3-RELATED"/>
    <property type="match status" value="1"/>
</dbReference>